<evidence type="ECO:0000313" key="2">
    <source>
        <dbReference type="EMBL" id="CAB5042026.1"/>
    </source>
</evidence>
<sequence>MHERQSQTDRDSSEARRGDALSDQKNHQNKCGGEQYLEKEGASCVDRAVVVGVCAQPAGVVGDTEIGHEEFKYATRSDRTDELGNPIAKSFTGRHPTA</sequence>
<feature type="compositionally biased region" description="Basic and acidic residues" evidence="1">
    <location>
        <begin position="1"/>
        <end position="26"/>
    </location>
</feature>
<feature type="region of interest" description="Disordered" evidence="1">
    <location>
        <begin position="1"/>
        <end position="32"/>
    </location>
</feature>
<proteinExistence type="predicted"/>
<organism evidence="2">
    <name type="scientific">freshwater metagenome</name>
    <dbReference type="NCBI Taxonomy" id="449393"/>
    <lineage>
        <taxon>unclassified sequences</taxon>
        <taxon>metagenomes</taxon>
        <taxon>ecological metagenomes</taxon>
    </lineage>
</organism>
<reference evidence="2" key="1">
    <citation type="submission" date="2020-05" db="EMBL/GenBank/DDBJ databases">
        <authorList>
            <person name="Chiriac C."/>
            <person name="Salcher M."/>
            <person name="Ghai R."/>
            <person name="Kavagutti S V."/>
        </authorList>
    </citation>
    <scope>NUCLEOTIDE SEQUENCE</scope>
</reference>
<protein>
    <submittedName>
        <fullName evidence="2">Unannotated protein</fullName>
    </submittedName>
</protein>
<feature type="region of interest" description="Disordered" evidence="1">
    <location>
        <begin position="77"/>
        <end position="98"/>
    </location>
</feature>
<accession>A0A6J7SM60</accession>
<dbReference type="AlphaFoldDB" id="A0A6J7SM60"/>
<evidence type="ECO:0000256" key="1">
    <source>
        <dbReference type="SAM" id="MobiDB-lite"/>
    </source>
</evidence>
<gene>
    <name evidence="2" type="ORF">UFOPK4237_01443</name>
</gene>
<name>A0A6J7SM60_9ZZZZ</name>
<dbReference type="EMBL" id="CAFBPZ010000123">
    <property type="protein sequence ID" value="CAB5042026.1"/>
    <property type="molecule type" value="Genomic_DNA"/>
</dbReference>